<sequence>MSNNKSHIEKEPLDKLARRQVNAQLLHNFNVHTHNRKKFQNMLPEGWKIFERSVKFPIGVKESYIVNGFEYNWNWDKNKTLQEQQELIRQDLKKENFTDQEADEFIKSIKTVEWEPETLSLEESDKWLRQHPEMDDQISKIFRELNEAQKEIWRQFDRKLK</sequence>
<evidence type="ECO:0000313" key="1">
    <source>
        <dbReference type="EMBL" id="OGY42298.1"/>
    </source>
</evidence>
<protein>
    <submittedName>
        <fullName evidence="1">Uncharacterized protein</fullName>
    </submittedName>
</protein>
<reference evidence="1 2" key="1">
    <citation type="journal article" date="2016" name="Nat. Commun.">
        <title>Thousands of microbial genomes shed light on interconnected biogeochemical processes in an aquifer system.</title>
        <authorList>
            <person name="Anantharaman K."/>
            <person name="Brown C.T."/>
            <person name="Hug L.A."/>
            <person name="Sharon I."/>
            <person name="Castelle C.J."/>
            <person name="Probst A.J."/>
            <person name="Thomas B.C."/>
            <person name="Singh A."/>
            <person name="Wilkins M.J."/>
            <person name="Karaoz U."/>
            <person name="Brodie E.L."/>
            <person name="Williams K.H."/>
            <person name="Hubbard S.S."/>
            <person name="Banfield J.F."/>
        </authorList>
    </citation>
    <scope>NUCLEOTIDE SEQUENCE [LARGE SCALE GENOMIC DNA]</scope>
</reference>
<dbReference type="AlphaFoldDB" id="A0A1G1XQK8"/>
<organism evidence="1 2">
    <name type="scientific">Candidatus Buchananbacteria bacterium RBG_13_36_9</name>
    <dbReference type="NCBI Taxonomy" id="1797530"/>
    <lineage>
        <taxon>Bacteria</taxon>
        <taxon>Candidatus Buchananiibacteriota</taxon>
    </lineage>
</organism>
<gene>
    <name evidence="1" type="ORF">A2Y82_04875</name>
</gene>
<name>A0A1G1XQK8_9BACT</name>
<dbReference type="EMBL" id="MHHZ01000005">
    <property type="protein sequence ID" value="OGY42298.1"/>
    <property type="molecule type" value="Genomic_DNA"/>
</dbReference>
<proteinExistence type="predicted"/>
<accession>A0A1G1XQK8</accession>
<comment type="caution">
    <text evidence="1">The sequence shown here is derived from an EMBL/GenBank/DDBJ whole genome shotgun (WGS) entry which is preliminary data.</text>
</comment>
<dbReference type="Proteomes" id="UP000176498">
    <property type="component" value="Unassembled WGS sequence"/>
</dbReference>
<evidence type="ECO:0000313" key="2">
    <source>
        <dbReference type="Proteomes" id="UP000176498"/>
    </source>
</evidence>